<dbReference type="InterPro" id="IPR001031">
    <property type="entry name" value="Thioesterase"/>
</dbReference>
<reference evidence="4" key="2">
    <citation type="submission" date="2009-10" db="EMBL/GenBank/DDBJ databases">
        <title>The genome sequence of Streptomyces pristinaespiralis strain ATCC 25486.</title>
        <authorList>
            <consortium name="The Broad Institute Genome Sequencing Platform"/>
            <consortium name="Broad Institute Microbial Sequencing Center"/>
            <person name="Fischbach M."/>
            <person name="Godfrey P."/>
            <person name="Ward D."/>
            <person name="Young S."/>
            <person name="Zeng Q."/>
            <person name="Koehrsen M."/>
            <person name="Alvarado L."/>
            <person name="Berlin A.M."/>
            <person name="Bochicchio J."/>
            <person name="Borenstein D."/>
            <person name="Chapman S.B."/>
            <person name="Chen Z."/>
            <person name="Engels R."/>
            <person name="Freedman E."/>
            <person name="Gellesch M."/>
            <person name="Goldberg J."/>
            <person name="Griggs A."/>
            <person name="Gujja S."/>
            <person name="Heilman E.R."/>
            <person name="Heiman D.I."/>
            <person name="Hepburn T.A."/>
            <person name="Howarth C."/>
            <person name="Jen D."/>
            <person name="Larson L."/>
            <person name="Lewis B."/>
            <person name="Mehta T."/>
            <person name="Park D."/>
            <person name="Pearson M."/>
            <person name="Richards J."/>
            <person name="Roberts A."/>
            <person name="Saif S."/>
            <person name="Shea T.D."/>
            <person name="Shenoy N."/>
            <person name="Sisk P."/>
            <person name="Stolte C."/>
            <person name="Sykes S.N."/>
            <person name="Thomson T."/>
            <person name="Walk T."/>
            <person name="White J."/>
            <person name="Yandava C."/>
            <person name="Straight P."/>
            <person name="Clardy J."/>
            <person name="Hung D."/>
            <person name="Kolter R."/>
            <person name="Mekalanos J."/>
            <person name="Walker S."/>
            <person name="Walsh C.T."/>
            <person name="Wieland-Brown L.C."/>
            <person name="Haas B."/>
            <person name="Nusbaum C."/>
            <person name="Birren B."/>
        </authorList>
    </citation>
    <scope>NUCLEOTIDE SEQUENCE [LARGE SCALE GENOMIC DNA]</scope>
    <source>
        <strain evidence="4">ATCC 25486 / DSM 40338 / CBS 914.69 / JCM 4507 / NBRC 13074 / NRRL 2958 / 5647</strain>
    </source>
</reference>
<evidence type="ECO:0000259" key="2">
    <source>
        <dbReference type="Pfam" id="PF00975"/>
    </source>
</evidence>
<protein>
    <submittedName>
        <fullName evidence="3">Thioesterase</fullName>
    </submittedName>
</protein>
<gene>
    <name evidence="3" type="ORF">SSDG_05105</name>
</gene>
<accession>B5HIW8</accession>
<dbReference type="Proteomes" id="UP000002805">
    <property type="component" value="Chromosome"/>
</dbReference>
<keyword evidence="4" id="KW-1185">Reference proteome</keyword>
<dbReference type="GO" id="GO:0008610">
    <property type="term" value="P:lipid biosynthetic process"/>
    <property type="evidence" value="ECO:0007669"/>
    <property type="project" value="TreeGrafter"/>
</dbReference>
<proteinExistence type="inferred from homology"/>
<reference evidence="4" key="1">
    <citation type="submission" date="2008-02" db="EMBL/GenBank/DDBJ databases">
        <authorList>
            <consortium name="The Broad Institute Genome Sequencing Platform"/>
            <person name="Fischbach M."/>
            <person name="Ward D."/>
            <person name="Young S."/>
            <person name="Jaffe D."/>
            <person name="Gnerre S."/>
            <person name="Berlin A."/>
            <person name="Heiman D."/>
            <person name="Hepburn T."/>
            <person name="Sykes S."/>
            <person name="Alvarado L."/>
            <person name="Kodira C.D."/>
            <person name="Straight P."/>
            <person name="Clardy J."/>
            <person name="Hung D."/>
            <person name="Kolter R."/>
            <person name="Mekalanos J."/>
            <person name="Walker S."/>
            <person name="Walsh C.T."/>
            <person name="Lander E."/>
            <person name="Galagan J."/>
            <person name="Nusbaum C."/>
            <person name="Birren B."/>
        </authorList>
    </citation>
    <scope>NUCLEOTIDE SEQUENCE [LARGE SCALE GENOMIC DNA]</scope>
    <source>
        <strain evidence="4">ATCC 25486 / DSM 40338 / CBS 914.69 / JCM 4507 / NBRC 13074 / NRRL 2958 / 5647</strain>
    </source>
</reference>
<dbReference type="HOGENOM" id="CLU_070456_1_1_11"/>
<dbReference type="PANTHER" id="PTHR11487:SF0">
    <property type="entry name" value="S-ACYL FATTY ACID SYNTHASE THIOESTERASE, MEDIUM CHAIN"/>
    <property type="match status" value="1"/>
</dbReference>
<dbReference type="eggNOG" id="COG3208">
    <property type="taxonomic scope" value="Bacteria"/>
</dbReference>
<evidence type="ECO:0000313" key="4">
    <source>
        <dbReference type="Proteomes" id="UP000002805"/>
    </source>
</evidence>
<dbReference type="Pfam" id="PF00975">
    <property type="entry name" value="Thioesterase"/>
    <property type="match status" value="1"/>
</dbReference>
<sequence length="258" mass="28312">MNAARYEGAPMYGTGDGLRLFVFHHAGGSHLLYRDWPRLLPASWDVRLLDAPGRGRLTGEPQIDDAHALAAFFRRRLAADLSGPFAFFGHSMGALIAYELTQQLAAEGHRLPVWLGLSARGAPRPQGEGTRRHALPDEELRLHLAAMGGTPLEVLQDPDLWEMFAPALRNDLRLVESWRPLPGAPDLRMPLNVYGGHGDVVVAPERLAGWQEHARRFMGLRMFDGGHFYFQADPVPLLEHVARDASAALAAARAVGAA</sequence>
<dbReference type="AlphaFoldDB" id="B5HIW8"/>
<dbReference type="InterPro" id="IPR012223">
    <property type="entry name" value="TEII"/>
</dbReference>
<evidence type="ECO:0000313" key="3">
    <source>
        <dbReference type="EMBL" id="EDY66779.1"/>
    </source>
</evidence>
<dbReference type="InterPro" id="IPR029058">
    <property type="entry name" value="AB_hydrolase_fold"/>
</dbReference>
<dbReference type="EMBL" id="CM000950">
    <property type="protein sequence ID" value="EDY66779.1"/>
    <property type="molecule type" value="Genomic_DNA"/>
</dbReference>
<dbReference type="Gene3D" id="3.40.50.1820">
    <property type="entry name" value="alpha/beta hydrolase"/>
    <property type="match status" value="1"/>
</dbReference>
<evidence type="ECO:0000256" key="1">
    <source>
        <dbReference type="ARBA" id="ARBA00007169"/>
    </source>
</evidence>
<dbReference type="SUPFAM" id="SSF53474">
    <property type="entry name" value="alpha/beta-Hydrolases"/>
    <property type="match status" value="1"/>
</dbReference>
<name>B5HIW8_STRE2</name>
<feature type="domain" description="Thioesterase" evidence="2">
    <location>
        <begin position="19"/>
        <end position="241"/>
    </location>
</feature>
<dbReference type="PANTHER" id="PTHR11487">
    <property type="entry name" value="THIOESTERASE"/>
    <property type="match status" value="1"/>
</dbReference>
<organism evidence="3 4">
    <name type="scientific">Streptomyces pristinaespiralis (strain ATCC 25486 / DSM 40338 / CBS 914.69 / JCM 4507 / KCC S-0507 / NBRC 13074 / NRRL 2958 / 5647)</name>
    <dbReference type="NCBI Taxonomy" id="457429"/>
    <lineage>
        <taxon>Bacteria</taxon>
        <taxon>Bacillati</taxon>
        <taxon>Actinomycetota</taxon>
        <taxon>Actinomycetes</taxon>
        <taxon>Kitasatosporales</taxon>
        <taxon>Streptomycetaceae</taxon>
        <taxon>Streptomyces</taxon>
    </lineage>
</organism>
<comment type="similarity">
    <text evidence="1">Belongs to the thioesterase family.</text>
</comment>